<evidence type="ECO:0000313" key="3">
    <source>
        <dbReference type="Proteomes" id="UP000176998"/>
    </source>
</evidence>
<gene>
    <name evidence="2" type="ORF">CORC01_04223</name>
</gene>
<feature type="compositionally biased region" description="Basic and acidic residues" evidence="1">
    <location>
        <begin position="36"/>
        <end position="45"/>
    </location>
</feature>
<reference evidence="2 3" key="1">
    <citation type="submission" date="2016-09" db="EMBL/GenBank/DDBJ databases">
        <authorList>
            <person name="Capua I."/>
            <person name="De Benedictis P."/>
            <person name="Joannis T."/>
            <person name="Lombin L.H."/>
            <person name="Cattoli G."/>
        </authorList>
    </citation>
    <scope>NUCLEOTIDE SEQUENCE [LARGE SCALE GENOMIC DNA]</scope>
    <source>
        <strain evidence="2 3">IMI 309357</strain>
    </source>
</reference>
<proteinExistence type="predicted"/>
<keyword evidence="3" id="KW-1185">Reference proteome</keyword>
<evidence type="ECO:0000313" key="2">
    <source>
        <dbReference type="EMBL" id="OHF00473.1"/>
    </source>
</evidence>
<accession>A0A1G4BGN7</accession>
<comment type="caution">
    <text evidence="2">The sequence shown here is derived from an EMBL/GenBank/DDBJ whole genome shotgun (WGS) entry which is preliminary data.</text>
</comment>
<organism evidence="2 3">
    <name type="scientific">Colletotrichum orchidophilum</name>
    <dbReference type="NCBI Taxonomy" id="1209926"/>
    <lineage>
        <taxon>Eukaryota</taxon>
        <taxon>Fungi</taxon>
        <taxon>Dikarya</taxon>
        <taxon>Ascomycota</taxon>
        <taxon>Pezizomycotina</taxon>
        <taxon>Sordariomycetes</taxon>
        <taxon>Hypocreomycetidae</taxon>
        <taxon>Glomerellales</taxon>
        <taxon>Glomerellaceae</taxon>
        <taxon>Colletotrichum</taxon>
    </lineage>
</organism>
<name>A0A1G4BGN7_9PEZI</name>
<sequence>MTSEFPTPPKANGRLENMWIEEGTGGTRGAGLQHMTTDEKKKRSWEGVGIPRESQREKIPIMFEAATTAGRHITTQGRTDDRRIMSTYVEGRVMKTAVTVGSNGYVVGANPVTTNFMVRPGDPGEVSDRTMENLYNYPLNCPDRRQTDEAKKGQAMERKEPAVPKAKTSYLGRLLK</sequence>
<feature type="compositionally biased region" description="Basic and acidic residues" evidence="1">
    <location>
        <begin position="142"/>
        <end position="162"/>
    </location>
</feature>
<dbReference type="AlphaFoldDB" id="A0A1G4BGN7"/>
<dbReference type="RefSeq" id="XP_022477616.1">
    <property type="nucleotide sequence ID" value="XM_022615871.1"/>
</dbReference>
<dbReference type="OrthoDB" id="4847299at2759"/>
<feature type="region of interest" description="Disordered" evidence="1">
    <location>
        <begin position="142"/>
        <end position="176"/>
    </location>
</feature>
<evidence type="ECO:0000256" key="1">
    <source>
        <dbReference type="SAM" id="MobiDB-lite"/>
    </source>
</evidence>
<protein>
    <submittedName>
        <fullName evidence="2">Uncharacterized protein</fullName>
    </submittedName>
</protein>
<dbReference type="EMBL" id="MJBS01000027">
    <property type="protein sequence ID" value="OHF00473.1"/>
    <property type="molecule type" value="Genomic_DNA"/>
</dbReference>
<dbReference type="GeneID" id="34557381"/>
<dbReference type="Proteomes" id="UP000176998">
    <property type="component" value="Unassembled WGS sequence"/>
</dbReference>
<feature type="region of interest" description="Disordered" evidence="1">
    <location>
        <begin position="22"/>
        <end position="46"/>
    </location>
</feature>